<name>A0A2A4G609_9FLAO</name>
<evidence type="ECO:0000313" key="3">
    <source>
        <dbReference type="Proteomes" id="UP000219559"/>
    </source>
</evidence>
<dbReference type="EMBL" id="NBWU01000005">
    <property type="protein sequence ID" value="PCE63420.1"/>
    <property type="molecule type" value="Genomic_DNA"/>
</dbReference>
<accession>A0A2A4G609</accession>
<evidence type="ECO:0000256" key="1">
    <source>
        <dbReference type="SAM" id="Phobius"/>
    </source>
</evidence>
<sequence>MANKLRLPSKFKRQKRYLSKYRGVSCLNCGQPLKISHRYCPNCSQANTTKPLSLQDFIDEFFSSLVSYDSKLLRTLKALLLKPGKISLDFIAGKRITYTNPFRFLLSLSIIYFLLLNTQGDFDSYDKFGYDHSDPNANAFNSLDIFGPDTGVNASVELDSLEGIDRLKNTISKSEKRMLNNSVHFLDSVQNLSFFDRMAQKQFFFNTVLRKDKVDNFYEIAERYEVPETRENKFSLMTSKGILKTSQRPGSFFSDFVSKLPFLVFFFLPVFSLFLKVAYIRKKHSYTDHLIFSFHNQSLLFILLILSAVLDYFFAWSSIGFFLMVFGIYLFLSMKKFYKQGFFKTFVKYSALNTIFFTLALLSVTMLLLGAAFTY</sequence>
<evidence type="ECO:0000313" key="2">
    <source>
        <dbReference type="EMBL" id="PCE63420.1"/>
    </source>
</evidence>
<proteinExistence type="predicted"/>
<gene>
    <name evidence="2" type="ORF">B7P33_14495</name>
</gene>
<feature type="transmembrane region" description="Helical" evidence="1">
    <location>
        <begin position="260"/>
        <end position="278"/>
    </location>
</feature>
<protein>
    <recommendedName>
        <fullName evidence="4">DUF3667 domain-containing protein</fullName>
    </recommendedName>
</protein>
<keyword evidence="1" id="KW-0812">Transmembrane</keyword>
<reference evidence="2 3" key="1">
    <citation type="submission" date="2017-04" db="EMBL/GenBank/DDBJ databases">
        <title>A new member of the family Flavobacteriaceae isolated from ascidians.</title>
        <authorList>
            <person name="Chen L."/>
        </authorList>
    </citation>
    <scope>NUCLEOTIDE SEQUENCE [LARGE SCALE GENOMIC DNA]</scope>
    <source>
        <strain evidence="2 3">HQA918</strain>
    </source>
</reference>
<dbReference type="AlphaFoldDB" id="A0A2A4G609"/>
<evidence type="ECO:0008006" key="4">
    <source>
        <dbReference type="Google" id="ProtNLM"/>
    </source>
</evidence>
<organism evidence="2 3">
    <name type="scientific">Sediminicola luteus</name>
    <dbReference type="NCBI Taxonomy" id="319238"/>
    <lineage>
        <taxon>Bacteria</taxon>
        <taxon>Pseudomonadati</taxon>
        <taxon>Bacteroidota</taxon>
        <taxon>Flavobacteriia</taxon>
        <taxon>Flavobacteriales</taxon>
        <taxon>Flavobacteriaceae</taxon>
        <taxon>Sediminicola</taxon>
    </lineage>
</organism>
<keyword evidence="1" id="KW-1133">Transmembrane helix</keyword>
<keyword evidence="3" id="KW-1185">Reference proteome</keyword>
<dbReference type="OrthoDB" id="675873at2"/>
<feature type="transmembrane region" description="Helical" evidence="1">
    <location>
        <begin position="352"/>
        <end position="373"/>
    </location>
</feature>
<keyword evidence="1" id="KW-0472">Membrane</keyword>
<comment type="caution">
    <text evidence="2">The sequence shown here is derived from an EMBL/GenBank/DDBJ whole genome shotgun (WGS) entry which is preliminary data.</text>
</comment>
<feature type="transmembrane region" description="Helical" evidence="1">
    <location>
        <begin position="313"/>
        <end position="332"/>
    </location>
</feature>
<dbReference type="InterPro" id="IPR022134">
    <property type="entry name" value="DUF3667"/>
</dbReference>
<dbReference type="Pfam" id="PF12412">
    <property type="entry name" value="DUF3667"/>
    <property type="match status" value="1"/>
</dbReference>
<dbReference type="RefSeq" id="WP_097443373.1">
    <property type="nucleotide sequence ID" value="NZ_NBWU01000005.1"/>
</dbReference>
<feature type="transmembrane region" description="Helical" evidence="1">
    <location>
        <begin position="290"/>
        <end position="307"/>
    </location>
</feature>
<dbReference type="Proteomes" id="UP000219559">
    <property type="component" value="Unassembled WGS sequence"/>
</dbReference>